<dbReference type="EMBL" id="JACXVP010000005">
    <property type="protein sequence ID" value="KAG5607726.1"/>
    <property type="molecule type" value="Genomic_DNA"/>
</dbReference>
<name>A0A9J5Z9W4_SOLCO</name>
<gene>
    <name evidence="1" type="ORF">H5410_029218</name>
</gene>
<proteinExistence type="predicted"/>
<protein>
    <submittedName>
        <fullName evidence="1">Uncharacterized protein</fullName>
    </submittedName>
</protein>
<dbReference type="OrthoDB" id="1112558at2759"/>
<evidence type="ECO:0000313" key="1">
    <source>
        <dbReference type="EMBL" id="KAG5607726.1"/>
    </source>
</evidence>
<reference evidence="1 2" key="1">
    <citation type="submission" date="2020-09" db="EMBL/GenBank/DDBJ databases">
        <title>De no assembly of potato wild relative species, Solanum commersonii.</title>
        <authorList>
            <person name="Cho K."/>
        </authorList>
    </citation>
    <scope>NUCLEOTIDE SEQUENCE [LARGE SCALE GENOMIC DNA]</scope>
    <source>
        <strain evidence="1">LZ3.2</strain>
        <tissue evidence="1">Leaf</tissue>
    </source>
</reference>
<dbReference type="AlphaFoldDB" id="A0A9J5Z9W4"/>
<evidence type="ECO:0000313" key="2">
    <source>
        <dbReference type="Proteomes" id="UP000824120"/>
    </source>
</evidence>
<dbReference type="Proteomes" id="UP000824120">
    <property type="component" value="Chromosome 5"/>
</dbReference>
<sequence>MGLVDHPFTPFRIIRSVIDGLVGHTQSAFIPGRILTELGFPNQMVQWIMTCVTTISYSFQINGMLSEIMVAKRVLRHGDATISRRALVDWEKICLPKGAGGLNFINLKIWNHAAMCSYYGL</sequence>
<comment type="caution">
    <text evidence="1">The sequence shown here is derived from an EMBL/GenBank/DDBJ whole genome shotgun (WGS) entry which is preliminary data.</text>
</comment>
<keyword evidence="2" id="KW-1185">Reference proteome</keyword>
<organism evidence="1 2">
    <name type="scientific">Solanum commersonii</name>
    <name type="common">Commerson's wild potato</name>
    <name type="synonym">Commerson's nightshade</name>
    <dbReference type="NCBI Taxonomy" id="4109"/>
    <lineage>
        <taxon>Eukaryota</taxon>
        <taxon>Viridiplantae</taxon>
        <taxon>Streptophyta</taxon>
        <taxon>Embryophyta</taxon>
        <taxon>Tracheophyta</taxon>
        <taxon>Spermatophyta</taxon>
        <taxon>Magnoliopsida</taxon>
        <taxon>eudicotyledons</taxon>
        <taxon>Gunneridae</taxon>
        <taxon>Pentapetalae</taxon>
        <taxon>asterids</taxon>
        <taxon>lamiids</taxon>
        <taxon>Solanales</taxon>
        <taxon>Solanaceae</taxon>
        <taxon>Solanoideae</taxon>
        <taxon>Solaneae</taxon>
        <taxon>Solanum</taxon>
    </lineage>
</organism>
<accession>A0A9J5Z9W4</accession>